<accession>A0A2K0W1B2</accession>
<evidence type="ECO:0000256" key="1">
    <source>
        <dbReference type="SAM" id="Phobius"/>
    </source>
</evidence>
<gene>
    <name evidence="2" type="ORF">FNYG_10625</name>
</gene>
<dbReference type="EMBL" id="MTQA01000163">
    <property type="protein sequence ID" value="PNP76067.1"/>
    <property type="molecule type" value="Genomic_DNA"/>
</dbReference>
<dbReference type="OrthoDB" id="5093212at2759"/>
<keyword evidence="1" id="KW-1133">Transmembrane helix</keyword>
<keyword evidence="1" id="KW-0812">Transmembrane</keyword>
<dbReference type="AlphaFoldDB" id="A0A2K0W1B2"/>
<feature type="transmembrane region" description="Helical" evidence="1">
    <location>
        <begin position="6"/>
        <end position="28"/>
    </location>
</feature>
<sequence length="157" mass="18502">MSHLEVLDFIILILEGLLGIATICESGYKIYKEYKSYMEDRKKRMKNKMMRDWDGPDDKDMEMGWGANSSWTSPPYDQHEGDYTRELRLTKEVQDAPVWKVQELLSYEKLAVLDDEQLEHERVWKFELGKMEREARRILPGGLPYGKASYNITSKMV</sequence>
<evidence type="ECO:0000313" key="2">
    <source>
        <dbReference type="EMBL" id="PNP76067.1"/>
    </source>
</evidence>
<comment type="caution">
    <text evidence="2">The sequence shown here is derived from an EMBL/GenBank/DDBJ whole genome shotgun (WGS) entry which is preliminary data.</text>
</comment>
<dbReference type="Proteomes" id="UP000236664">
    <property type="component" value="Unassembled WGS sequence"/>
</dbReference>
<keyword evidence="3" id="KW-1185">Reference proteome</keyword>
<reference evidence="2 3" key="1">
    <citation type="submission" date="2017-06" db="EMBL/GenBank/DDBJ databases">
        <title>Genome of Fusarium nygamai isolate CS10214.</title>
        <authorList>
            <person name="Gardiner D.M."/>
            <person name="Obanor F."/>
            <person name="Kazan K."/>
        </authorList>
    </citation>
    <scope>NUCLEOTIDE SEQUENCE [LARGE SCALE GENOMIC DNA]</scope>
    <source>
        <strain evidence="2 3">CS10214</strain>
    </source>
</reference>
<protein>
    <submittedName>
        <fullName evidence="2">Uncharacterized protein</fullName>
    </submittedName>
</protein>
<name>A0A2K0W1B2_GIBNY</name>
<evidence type="ECO:0000313" key="3">
    <source>
        <dbReference type="Proteomes" id="UP000236664"/>
    </source>
</evidence>
<organism evidence="2 3">
    <name type="scientific">Gibberella nygamai</name>
    <name type="common">Bean root rot disease fungus</name>
    <name type="synonym">Fusarium nygamai</name>
    <dbReference type="NCBI Taxonomy" id="42673"/>
    <lineage>
        <taxon>Eukaryota</taxon>
        <taxon>Fungi</taxon>
        <taxon>Dikarya</taxon>
        <taxon>Ascomycota</taxon>
        <taxon>Pezizomycotina</taxon>
        <taxon>Sordariomycetes</taxon>
        <taxon>Hypocreomycetidae</taxon>
        <taxon>Hypocreales</taxon>
        <taxon>Nectriaceae</taxon>
        <taxon>Fusarium</taxon>
        <taxon>Fusarium fujikuroi species complex</taxon>
    </lineage>
</organism>
<proteinExistence type="predicted"/>
<keyword evidence="1" id="KW-0472">Membrane</keyword>